<dbReference type="EMBL" id="ADVG01000004">
    <property type="protein sequence ID" value="EFH82395.1"/>
    <property type="molecule type" value="Genomic_DNA"/>
</dbReference>
<dbReference type="OrthoDB" id="158614at2"/>
<evidence type="ECO:0000313" key="1">
    <source>
        <dbReference type="EMBL" id="EFH82395.1"/>
    </source>
</evidence>
<dbReference type="InterPro" id="IPR045990">
    <property type="entry name" value="DUF5946"/>
</dbReference>
<comment type="caution">
    <text evidence="1">The sequence shown here is derived from an EMBL/GenBank/DDBJ whole genome shotgun (WGS) entry which is preliminary data.</text>
</comment>
<keyword evidence="2" id="KW-1185">Reference proteome</keyword>
<gene>
    <name evidence="1" type="ORF">Krac_3205</name>
</gene>
<accession>D6U0Q5</accession>
<proteinExistence type="predicted"/>
<protein>
    <submittedName>
        <fullName evidence="1">Uncharacterized protein</fullName>
    </submittedName>
</protein>
<evidence type="ECO:0000313" key="2">
    <source>
        <dbReference type="Proteomes" id="UP000004508"/>
    </source>
</evidence>
<dbReference type="Pfam" id="PF19371">
    <property type="entry name" value="DUF5946"/>
    <property type="match status" value="1"/>
</dbReference>
<reference evidence="1 2" key="1">
    <citation type="journal article" date="2011" name="Stand. Genomic Sci.">
        <title>Non-contiguous finished genome sequence and contextual data of the filamentous soil bacterium Ktedonobacter racemifer type strain (SOSP1-21).</title>
        <authorList>
            <person name="Chang Y.J."/>
            <person name="Land M."/>
            <person name="Hauser L."/>
            <person name="Chertkov O."/>
            <person name="Del Rio T.G."/>
            <person name="Nolan M."/>
            <person name="Copeland A."/>
            <person name="Tice H."/>
            <person name="Cheng J.F."/>
            <person name="Lucas S."/>
            <person name="Han C."/>
            <person name="Goodwin L."/>
            <person name="Pitluck S."/>
            <person name="Ivanova N."/>
            <person name="Ovchinikova G."/>
            <person name="Pati A."/>
            <person name="Chen A."/>
            <person name="Palaniappan K."/>
            <person name="Mavromatis K."/>
            <person name="Liolios K."/>
            <person name="Brettin T."/>
            <person name="Fiebig A."/>
            <person name="Rohde M."/>
            <person name="Abt B."/>
            <person name="Goker M."/>
            <person name="Detter J.C."/>
            <person name="Woyke T."/>
            <person name="Bristow J."/>
            <person name="Eisen J.A."/>
            <person name="Markowitz V."/>
            <person name="Hugenholtz P."/>
            <person name="Kyrpides N.C."/>
            <person name="Klenk H.P."/>
            <person name="Lapidus A."/>
        </authorList>
    </citation>
    <scope>NUCLEOTIDE SEQUENCE [LARGE SCALE GENOMIC DNA]</scope>
    <source>
        <strain evidence="2">DSM 44963</strain>
    </source>
</reference>
<dbReference type="InParanoid" id="D6U0Q5"/>
<dbReference type="Proteomes" id="UP000004508">
    <property type="component" value="Unassembled WGS sequence"/>
</dbReference>
<name>D6U0Q5_KTERA</name>
<dbReference type="AlphaFoldDB" id="D6U0Q5"/>
<organism evidence="1 2">
    <name type="scientific">Ktedonobacter racemifer DSM 44963</name>
    <dbReference type="NCBI Taxonomy" id="485913"/>
    <lineage>
        <taxon>Bacteria</taxon>
        <taxon>Bacillati</taxon>
        <taxon>Chloroflexota</taxon>
        <taxon>Ktedonobacteria</taxon>
        <taxon>Ktedonobacterales</taxon>
        <taxon>Ktedonobacteraceae</taxon>
        <taxon>Ktedonobacter</taxon>
    </lineage>
</organism>
<dbReference type="STRING" id="485913.Krac_3205"/>
<dbReference type="eggNOG" id="ENOG50315XY">
    <property type="taxonomic scope" value="Bacteria"/>
</dbReference>
<sequence length="168" mass="18581">MNKMVMCPGCGLILPSTEEQLDERDHASSACRQVYDQLSAYTLSLQDVDFPHQFAVDTYAAQHAGTNLKPITLTFALVGLYLACEHNYTGRQVQRAHMLLAKTPKQWPSFRLPDTKATLSVLDVLNAPERETKNRHAPTMGDLQGCCKVGNNMAKGGIKQNLSSFRNG</sequence>